<name>A0A6I8M7R1_9FUSO</name>
<dbReference type="SUPFAM" id="SSF47831">
    <property type="entry name" value="Enzyme I of the PEP:sugar phosphotransferase system HPr-binding (sub)domain"/>
    <property type="match status" value="1"/>
</dbReference>
<dbReference type="PANTHER" id="PTHR46244">
    <property type="entry name" value="PHOSPHOENOLPYRUVATE-PROTEIN PHOSPHOTRANSFERASE"/>
    <property type="match status" value="1"/>
</dbReference>
<evidence type="ECO:0000256" key="2">
    <source>
        <dbReference type="ARBA" id="ARBA00022679"/>
    </source>
</evidence>
<proteinExistence type="inferred from homology"/>
<keyword evidence="5" id="KW-1185">Reference proteome</keyword>
<organism evidence="4 5">
    <name type="scientific">Oceanivirga miroungae</name>
    <dbReference type="NCBI Taxonomy" id="1130046"/>
    <lineage>
        <taxon>Bacteria</taxon>
        <taxon>Fusobacteriati</taxon>
        <taxon>Fusobacteriota</taxon>
        <taxon>Fusobacteriia</taxon>
        <taxon>Fusobacteriales</taxon>
        <taxon>Leptotrichiaceae</taxon>
        <taxon>Oceanivirga</taxon>
    </lineage>
</organism>
<protein>
    <submittedName>
        <fullName evidence="4">Phosphoenolpyruvate-protein phosphotransferase</fullName>
    </submittedName>
</protein>
<dbReference type="InterPro" id="IPR008731">
    <property type="entry name" value="PTS_EIN"/>
</dbReference>
<dbReference type="Proteomes" id="UP000419017">
    <property type="component" value="Unassembled WGS sequence"/>
</dbReference>
<keyword evidence="4" id="KW-0670">Pyruvate</keyword>
<dbReference type="GO" id="GO:0016740">
    <property type="term" value="F:transferase activity"/>
    <property type="evidence" value="ECO:0007669"/>
    <property type="project" value="UniProtKB-KW"/>
</dbReference>
<dbReference type="EMBL" id="CABWIB010000001">
    <property type="protein sequence ID" value="VWL85962.1"/>
    <property type="molecule type" value="Genomic_DNA"/>
</dbReference>
<dbReference type="Pfam" id="PF05524">
    <property type="entry name" value="PEP-utilisers_N"/>
    <property type="match status" value="1"/>
</dbReference>
<accession>A0A6I8M7R1</accession>
<dbReference type="InterPro" id="IPR036618">
    <property type="entry name" value="PtsI_HPr-bd_sf"/>
</dbReference>
<evidence type="ECO:0000259" key="3">
    <source>
        <dbReference type="Pfam" id="PF05524"/>
    </source>
</evidence>
<dbReference type="Gene3D" id="1.10.274.10">
    <property type="entry name" value="PtsI, HPr-binding domain"/>
    <property type="match status" value="1"/>
</dbReference>
<dbReference type="PANTHER" id="PTHR46244:SF3">
    <property type="entry name" value="PHOSPHOENOLPYRUVATE-PROTEIN PHOSPHOTRANSFERASE"/>
    <property type="match status" value="1"/>
</dbReference>
<keyword evidence="2 4" id="KW-0808">Transferase</keyword>
<feature type="domain" description="Phosphotransferase system enzyme I N-terminal" evidence="3">
    <location>
        <begin position="5"/>
        <end position="108"/>
    </location>
</feature>
<dbReference type="Gene3D" id="3.50.30.10">
    <property type="entry name" value="Phosphohistidine domain"/>
    <property type="match status" value="1"/>
</dbReference>
<evidence type="ECO:0000256" key="1">
    <source>
        <dbReference type="ARBA" id="ARBA00007837"/>
    </source>
</evidence>
<dbReference type="InterPro" id="IPR050499">
    <property type="entry name" value="PEP-utilizing_PTS_enzyme"/>
</dbReference>
<reference evidence="4 5" key="1">
    <citation type="submission" date="2019-10" db="EMBL/GenBank/DDBJ databases">
        <authorList>
            <person name="Blom J."/>
        </authorList>
    </citation>
    <scope>NUCLEOTIDE SEQUENCE [LARGE SCALE GENOMIC DNA]</scope>
    <source>
        <strain evidence="4 5">ES3154-GLU</strain>
    </source>
</reference>
<evidence type="ECO:0000313" key="5">
    <source>
        <dbReference type="Proteomes" id="UP000419017"/>
    </source>
</evidence>
<gene>
    <name evidence="4" type="ORF">OMES3154_01256</name>
</gene>
<comment type="similarity">
    <text evidence="1">Belongs to the PEP-utilizing enzyme family.</text>
</comment>
<sequence length="108" mass="12030">MIRLTGIPASEGIGLGKVLIYDTEKVDIESYKVSNLPAEAEMLKLEEGIVKTKAQIITIREKVAKEMGESKAEIFDAHLELLEDDDLLDEIKEKITTDDYTAAYAVNE</sequence>
<evidence type="ECO:0000313" key="4">
    <source>
        <dbReference type="EMBL" id="VWL85962.1"/>
    </source>
</evidence>
<dbReference type="AlphaFoldDB" id="A0A6I8M7R1"/>
<dbReference type="GO" id="GO:0009401">
    <property type="term" value="P:phosphoenolpyruvate-dependent sugar phosphotransferase system"/>
    <property type="evidence" value="ECO:0007669"/>
    <property type="project" value="InterPro"/>
</dbReference>